<keyword evidence="5" id="KW-1185">Reference proteome</keyword>
<keyword evidence="2" id="KW-0812">Transmembrane</keyword>
<comment type="caution">
    <text evidence="4">The sequence shown here is derived from an EMBL/GenBank/DDBJ whole genome shotgun (WGS) entry which is preliminary data.</text>
</comment>
<dbReference type="EMBL" id="JAWRVE010000049">
    <property type="protein sequence ID" value="KAL1867730.1"/>
    <property type="molecule type" value="Genomic_DNA"/>
</dbReference>
<protein>
    <recommendedName>
        <fullName evidence="3">Peptide N-acetyl-beta-D-glucosaminyl asparaginase amidase A N-terminal domain-containing protein</fullName>
    </recommendedName>
</protein>
<evidence type="ECO:0000256" key="2">
    <source>
        <dbReference type="SAM" id="Phobius"/>
    </source>
</evidence>
<evidence type="ECO:0000313" key="5">
    <source>
        <dbReference type="Proteomes" id="UP001583177"/>
    </source>
</evidence>
<accession>A0ABR3WVM5</accession>
<sequence>MGEKAQSWGRDGGELAVEAQGGGAQRLGLYSEDGMVKSHNRRQQRRHSTHALAVCLVVVAALTALGLCHHHLQWPAVVAVAPTRSESTAPSDRDLLSSAAAVAVAAAATAAPPSHPGVTTGHVGNDQTEHAAADSFSERVALGVPGVIRRQSANVTTTSATAAATVLEVFQVHQPVLTPSGPTLDDADDDGEAAGGSTGGSDSCSVVLMDHVFAVSYGAPFVGAYTPPDCDFNRVVINFTVVSEGRQYDRLALMYFNDTEVWRTSTAEPTPHPGIRWTYLKDMTEYLSLWKSPEKIIFDLGNLITDVYTGSFNTTLTATFFNDEVDVATSVPADLIIPISARKSSSDGVSQFTLPADNATNTVSFPQNANRAVFSVSANGQSSEEFWWSNVLQSDTSAFSDTAGDFTGYSPWREVQVLIDGNLVGVQWPFPVIFTGGVVPSLHRPVVSPDAFDLKEHEIDITPWLPALCDGNSHTFTIYVAGLVDDGSEASITQTVAASWYVTGKVFVWLDDDESSVTTGSAPIVEASLPSISVSSVLTQNATGSNETLTYETKVSRALKVTSTVVSRNNSGTVSWTQDLSYSNKGSVSAYGFAQINDFLISGTDQTISSVAAVGADYKTEYKYPLWCNSTYGYSPEGNLTLYGRVIQGVQVYVEGAAVYPDGLEAFSEGESGYTNPKYTGSLVDTTKDSTAYFFQYADRTNSSGYGSTDQVFNFGGFTTPGGSVDASPDQVLYHRHVTATNSTITLDDEVVADGSDGSTAGTPTEDGGVVYEESYAQAPLDGGNGGPRLFMNRQGVSEL</sequence>
<name>A0ABR3WVM5_9PEZI</name>
<organism evidence="4 5">
    <name type="scientific">Diaporthe australafricana</name>
    <dbReference type="NCBI Taxonomy" id="127596"/>
    <lineage>
        <taxon>Eukaryota</taxon>
        <taxon>Fungi</taxon>
        <taxon>Dikarya</taxon>
        <taxon>Ascomycota</taxon>
        <taxon>Pezizomycotina</taxon>
        <taxon>Sordariomycetes</taxon>
        <taxon>Sordariomycetidae</taxon>
        <taxon>Diaporthales</taxon>
        <taxon>Diaporthaceae</taxon>
        <taxon>Diaporthe</taxon>
    </lineage>
</organism>
<dbReference type="PANTHER" id="PTHR31104">
    <property type="entry name" value="PEPTIDE-N4-(N-ACETYL-BETA-GLUCOSAMINYL)ASPARAGINE AMIDASE A PROTEIN"/>
    <property type="match status" value="1"/>
</dbReference>
<dbReference type="Pfam" id="PF25156">
    <property type="entry name" value="PNGase_A_C"/>
    <property type="match status" value="1"/>
</dbReference>
<evidence type="ECO:0000313" key="4">
    <source>
        <dbReference type="EMBL" id="KAL1867730.1"/>
    </source>
</evidence>
<keyword evidence="2" id="KW-0472">Membrane</keyword>
<feature type="region of interest" description="Disordered" evidence="1">
    <location>
        <begin position="177"/>
        <end position="201"/>
    </location>
</feature>
<feature type="transmembrane region" description="Helical" evidence="2">
    <location>
        <begin position="51"/>
        <end position="72"/>
    </location>
</feature>
<keyword evidence="2" id="KW-1133">Transmembrane helix</keyword>
<dbReference type="InterPro" id="IPR021102">
    <property type="entry name" value="PNGase_A"/>
</dbReference>
<evidence type="ECO:0000256" key="1">
    <source>
        <dbReference type="SAM" id="MobiDB-lite"/>
    </source>
</evidence>
<dbReference type="Pfam" id="PF12222">
    <property type="entry name" value="PNGaseA"/>
    <property type="match status" value="1"/>
</dbReference>
<dbReference type="InterPro" id="IPR056948">
    <property type="entry name" value="PNGaseA_N"/>
</dbReference>
<feature type="domain" description="Peptide N-acetyl-beta-D-glucosaminyl asparaginase amidase A N-terminal" evidence="3">
    <location>
        <begin position="202"/>
        <end position="520"/>
    </location>
</feature>
<gene>
    <name evidence="4" type="ORF">Daus18300_006286</name>
</gene>
<proteinExistence type="predicted"/>
<reference evidence="4 5" key="1">
    <citation type="journal article" date="2024" name="IMA Fungus">
        <title>IMA Genome - F19 : A genome assembly and annotation guide to empower mycologists, including annotated draft genome sequences of Ceratocystis pirilliformis, Diaporthe australafricana, Fusarium ophioides, Paecilomyces lecythidis, and Sporothrix stenoceras.</title>
        <authorList>
            <person name="Aylward J."/>
            <person name="Wilson A.M."/>
            <person name="Visagie C.M."/>
            <person name="Spraker J."/>
            <person name="Barnes I."/>
            <person name="Buitendag C."/>
            <person name="Ceriani C."/>
            <person name="Del Mar Angel L."/>
            <person name="du Plessis D."/>
            <person name="Fuchs T."/>
            <person name="Gasser K."/>
            <person name="Kramer D."/>
            <person name="Li W."/>
            <person name="Munsamy K."/>
            <person name="Piso A."/>
            <person name="Price J.L."/>
            <person name="Sonnekus B."/>
            <person name="Thomas C."/>
            <person name="van der Nest A."/>
            <person name="van Dijk A."/>
            <person name="van Heerden A."/>
            <person name="van Vuuren N."/>
            <person name="Yilmaz N."/>
            <person name="Duong T.A."/>
            <person name="van der Merwe N.A."/>
            <person name="Wingfield M.J."/>
            <person name="Wingfield B.D."/>
        </authorList>
    </citation>
    <scope>NUCLEOTIDE SEQUENCE [LARGE SCALE GENOMIC DNA]</scope>
    <source>
        <strain evidence="4 5">CMW 18300</strain>
    </source>
</reference>
<dbReference type="Proteomes" id="UP001583177">
    <property type="component" value="Unassembled WGS sequence"/>
</dbReference>
<evidence type="ECO:0000259" key="3">
    <source>
        <dbReference type="Pfam" id="PF12222"/>
    </source>
</evidence>